<dbReference type="PANTHER" id="PTHR10629">
    <property type="entry name" value="CYTOSINE-SPECIFIC METHYLTRANSFERASE"/>
    <property type="match status" value="1"/>
</dbReference>
<dbReference type="InterPro" id="IPR031303">
    <property type="entry name" value="C5_meth_CS"/>
</dbReference>
<dbReference type="PROSITE" id="PS51679">
    <property type="entry name" value="SAM_MT_C5"/>
    <property type="match status" value="1"/>
</dbReference>
<evidence type="ECO:0000256" key="3">
    <source>
        <dbReference type="ARBA" id="ARBA00022691"/>
    </source>
</evidence>
<dbReference type="OrthoDB" id="9813719at2"/>
<accession>A0A3A0VQG1</accession>
<dbReference type="Gene3D" id="3.40.50.150">
    <property type="entry name" value="Vaccinia Virus protein VP39"/>
    <property type="match status" value="1"/>
</dbReference>
<dbReference type="GO" id="GO:0003886">
    <property type="term" value="F:DNA (cytosine-5-)-methyltransferase activity"/>
    <property type="evidence" value="ECO:0007669"/>
    <property type="project" value="UniProtKB-EC"/>
</dbReference>
<dbReference type="Gene3D" id="3.90.120.10">
    <property type="entry name" value="DNA Methylase, subunit A, domain 2"/>
    <property type="match status" value="1"/>
</dbReference>
<dbReference type="PROSITE" id="PS00095">
    <property type="entry name" value="C5_MTASE_2"/>
    <property type="match status" value="1"/>
</dbReference>
<keyword evidence="2 5" id="KW-0808">Transferase</keyword>
<dbReference type="GO" id="GO:0009307">
    <property type="term" value="P:DNA restriction-modification system"/>
    <property type="evidence" value="ECO:0007669"/>
    <property type="project" value="UniProtKB-KW"/>
</dbReference>
<evidence type="ECO:0000256" key="4">
    <source>
        <dbReference type="ARBA" id="ARBA00022747"/>
    </source>
</evidence>
<dbReference type="InterPro" id="IPR050390">
    <property type="entry name" value="C5-Methyltransferase"/>
</dbReference>
<evidence type="ECO:0000256" key="5">
    <source>
        <dbReference type="PROSITE-ProRule" id="PRU01016"/>
    </source>
</evidence>
<dbReference type="PRINTS" id="PR00105">
    <property type="entry name" value="C5METTRFRASE"/>
</dbReference>
<dbReference type="GO" id="GO:0044027">
    <property type="term" value="P:negative regulation of gene expression via chromosomal CpG island methylation"/>
    <property type="evidence" value="ECO:0007669"/>
    <property type="project" value="TreeGrafter"/>
</dbReference>
<dbReference type="Pfam" id="PF00145">
    <property type="entry name" value="DNA_methylase"/>
    <property type="match status" value="1"/>
</dbReference>
<reference evidence="8 9" key="1">
    <citation type="journal article" date="2016" name="Front. Microbiol.">
        <title>Comprehensive Phylogenetic Analysis of Bovine Non-aureus Staphylococci Species Based on Whole-Genome Sequencing.</title>
        <authorList>
            <person name="Naushad S."/>
            <person name="Barkema H.W."/>
            <person name="Luby C."/>
            <person name="Condas L.A."/>
            <person name="Nobrega D.B."/>
            <person name="Carson D.A."/>
            <person name="De Buck J."/>
        </authorList>
    </citation>
    <scope>NUCLEOTIDE SEQUENCE [LARGE SCALE GENOMIC DNA]</scope>
    <source>
        <strain evidence="8 9">SNUC 4781</strain>
    </source>
</reference>
<evidence type="ECO:0000256" key="7">
    <source>
        <dbReference type="RuleBase" id="RU000417"/>
    </source>
</evidence>
<dbReference type="CDD" id="cd00315">
    <property type="entry name" value="Cyt_C5_DNA_methylase"/>
    <property type="match status" value="1"/>
</dbReference>
<dbReference type="PROSITE" id="PS00094">
    <property type="entry name" value="C5_MTASE_1"/>
    <property type="match status" value="1"/>
</dbReference>
<name>A0A3A0VQG1_STAGA</name>
<evidence type="ECO:0000313" key="9">
    <source>
        <dbReference type="Proteomes" id="UP000265541"/>
    </source>
</evidence>
<evidence type="ECO:0000256" key="2">
    <source>
        <dbReference type="ARBA" id="ARBA00022679"/>
    </source>
</evidence>
<sequence length="348" mass="39783">MKIIDIFSGAGGLSLGFESENFETVLAIDKWTDAIETFNNNHEKKVGTTIDIHDFSNDYLEKYKKDDVDGIIGGPPCQGFSLVGTRDTNDPRNSLYIEYVRFVSVIKPKFFVLENVSGLLSLEKGKFKDDIIKRFEGLGYNVDYKLLTASDYGVPQSRKRVFFVGLRKDIFKDDYFNFDNLELEEMVSTSKALSDLPPATTSKIGLDYINPPENKYQEYIRKNSNVIFNHEITKHTQKTVDIISLVPDGGGIKDLPEEYYKIRNYNNAFKRMNSQTPSSTIDCGHRNYFHYSENRVPTVRESARIQSFPDWYVFKGSKTSQYTQVGNAVPPLLAKKIAKEIKNTMIKQ</sequence>
<dbReference type="InterPro" id="IPR029063">
    <property type="entry name" value="SAM-dependent_MTases_sf"/>
</dbReference>
<protein>
    <recommendedName>
        <fullName evidence="7">Cytosine-specific methyltransferase</fullName>
        <ecNumber evidence="7">2.1.1.37</ecNumber>
    </recommendedName>
</protein>
<dbReference type="InterPro" id="IPR001525">
    <property type="entry name" value="C5_MeTfrase"/>
</dbReference>
<dbReference type="NCBIfam" id="TIGR00675">
    <property type="entry name" value="dcm"/>
    <property type="match status" value="1"/>
</dbReference>
<feature type="active site" evidence="5">
    <location>
        <position position="77"/>
    </location>
</feature>
<dbReference type="InterPro" id="IPR018117">
    <property type="entry name" value="C5_DNA_meth_AS"/>
</dbReference>
<gene>
    <name evidence="8" type="ORF">BUZ14_07300</name>
</gene>
<evidence type="ECO:0000256" key="6">
    <source>
        <dbReference type="RuleBase" id="RU000416"/>
    </source>
</evidence>
<dbReference type="EC" id="2.1.1.37" evidence="7"/>
<proteinExistence type="inferred from homology"/>
<dbReference type="RefSeq" id="WP_119485196.1">
    <property type="nucleotide sequence ID" value="NZ_QYJN01000003.1"/>
</dbReference>
<keyword evidence="4" id="KW-0680">Restriction system</keyword>
<dbReference type="SUPFAM" id="SSF53335">
    <property type="entry name" value="S-adenosyl-L-methionine-dependent methyltransferases"/>
    <property type="match status" value="1"/>
</dbReference>
<comment type="caution">
    <text evidence="8">The sequence shown here is derived from an EMBL/GenBank/DDBJ whole genome shotgun (WGS) entry which is preliminary data.</text>
</comment>
<dbReference type="EMBL" id="QYJN01000003">
    <property type="protein sequence ID" value="RIP34971.1"/>
    <property type="molecule type" value="Genomic_DNA"/>
</dbReference>
<keyword evidence="3 5" id="KW-0949">S-adenosyl-L-methionine</keyword>
<keyword evidence="1 5" id="KW-0489">Methyltransferase</keyword>
<dbReference type="GO" id="GO:0032259">
    <property type="term" value="P:methylation"/>
    <property type="evidence" value="ECO:0007669"/>
    <property type="project" value="UniProtKB-KW"/>
</dbReference>
<dbReference type="Proteomes" id="UP000265541">
    <property type="component" value="Unassembled WGS sequence"/>
</dbReference>
<evidence type="ECO:0000313" key="8">
    <source>
        <dbReference type="EMBL" id="RIP34971.1"/>
    </source>
</evidence>
<dbReference type="AlphaFoldDB" id="A0A3A0VQG1"/>
<comment type="similarity">
    <text evidence="5 6">Belongs to the class I-like SAM-binding methyltransferase superfamily. C5-methyltransferase family.</text>
</comment>
<comment type="catalytic activity">
    <reaction evidence="7">
        <text>a 2'-deoxycytidine in DNA + S-adenosyl-L-methionine = a 5-methyl-2'-deoxycytidine in DNA + S-adenosyl-L-homocysteine + H(+)</text>
        <dbReference type="Rhea" id="RHEA:13681"/>
        <dbReference type="Rhea" id="RHEA-COMP:11369"/>
        <dbReference type="Rhea" id="RHEA-COMP:11370"/>
        <dbReference type="ChEBI" id="CHEBI:15378"/>
        <dbReference type="ChEBI" id="CHEBI:57856"/>
        <dbReference type="ChEBI" id="CHEBI:59789"/>
        <dbReference type="ChEBI" id="CHEBI:85452"/>
        <dbReference type="ChEBI" id="CHEBI:85454"/>
        <dbReference type="EC" id="2.1.1.37"/>
    </reaction>
</comment>
<dbReference type="GO" id="GO:0003677">
    <property type="term" value="F:DNA binding"/>
    <property type="evidence" value="ECO:0007669"/>
    <property type="project" value="TreeGrafter"/>
</dbReference>
<organism evidence="8 9">
    <name type="scientific">Staphylococcus gallinarum</name>
    <dbReference type="NCBI Taxonomy" id="1293"/>
    <lineage>
        <taxon>Bacteria</taxon>
        <taxon>Bacillati</taxon>
        <taxon>Bacillota</taxon>
        <taxon>Bacilli</taxon>
        <taxon>Bacillales</taxon>
        <taxon>Staphylococcaceae</taxon>
        <taxon>Staphylococcus</taxon>
    </lineage>
</organism>
<dbReference type="PANTHER" id="PTHR10629:SF52">
    <property type="entry name" value="DNA (CYTOSINE-5)-METHYLTRANSFERASE 1"/>
    <property type="match status" value="1"/>
</dbReference>
<evidence type="ECO:0000256" key="1">
    <source>
        <dbReference type="ARBA" id="ARBA00022603"/>
    </source>
</evidence>